<organism evidence="1 2">
    <name type="scientific">Tuber aestivum</name>
    <name type="common">summer truffle</name>
    <dbReference type="NCBI Taxonomy" id="59557"/>
    <lineage>
        <taxon>Eukaryota</taxon>
        <taxon>Fungi</taxon>
        <taxon>Dikarya</taxon>
        <taxon>Ascomycota</taxon>
        <taxon>Pezizomycotina</taxon>
        <taxon>Pezizomycetes</taxon>
        <taxon>Pezizales</taxon>
        <taxon>Tuberaceae</taxon>
        <taxon>Tuber</taxon>
    </lineage>
</organism>
<evidence type="ECO:0000313" key="2">
    <source>
        <dbReference type="Proteomes" id="UP001412239"/>
    </source>
</evidence>
<gene>
    <name evidence="1" type="ORF">GSTUAT00005412001</name>
</gene>
<sequence>MPTSRPPKKYLNREERFHIISLRIAQKSWRQIAEETGEKKSTVRNVVSHFLKYGTYDDLPKSGRPRKLDAYGLRRLGRAVLKDP</sequence>
<dbReference type="Gene3D" id="1.10.10.10">
    <property type="entry name" value="Winged helix-like DNA-binding domain superfamily/Winged helix DNA-binding domain"/>
    <property type="match status" value="1"/>
</dbReference>
<accession>A0A292PS90</accession>
<name>A0A292PS90_9PEZI</name>
<protein>
    <submittedName>
        <fullName evidence="1">Uncharacterized protein</fullName>
    </submittedName>
</protein>
<dbReference type="EMBL" id="LN891046">
    <property type="protein sequence ID" value="CUS10492.1"/>
    <property type="molecule type" value="Genomic_DNA"/>
</dbReference>
<dbReference type="Pfam" id="PF13384">
    <property type="entry name" value="HTH_23"/>
    <property type="match status" value="1"/>
</dbReference>
<feature type="non-terminal residue" evidence="1">
    <location>
        <position position="84"/>
    </location>
</feature>
<proteinExistence type="predicted"/>
<dbReference type="InterPro" id="IPR009057">
    <property type="entry name" value="Homeodomain-like_sf"/>
</dbReference>
<reference evidence="1" key="1">
    <citation type="submission" date="2015-10" db="EMBL/GenBank/DDBJ databases">
        <authorList>
            <person name="Regsiter A."/>
            <person name="william w."/>
        </authorList>
    </citation>
    <scope>NUCLEOTIDE SEQUENCE</scope>
    <source>
        <strain evidence="1">Montdore</strain>
    </source>
</reference>
<dbReference type="AlphaFoldDB" id="A0A292PS90"/>
<dbReference type="InterPro" id="IPR036388">
    <property type="entry name" value="WH-like_DNA-bd_sf"/>
</dbReference>
<dbReference type="Proteomes" id="UP001412239">
    <property type="component" value="Unassembled WGS sequence"/>
</dbReference>
<keyword evidence="2" id="KW-1185">Reference proteome</keyword>
<evidence type="ECO:0000313" key="1">
    <source>
        <dbReference type="EMBL" id="CUS10492.1"/>
    </source>
</evidence>
<dbReference type="SUPFAM" id="SSF46689">
    <property type="entry name" value="Homeodomain-like"/>
    <property type="match status" value="1"/>
</dbReference>